<dbReference type="InterPro" id="IPR028082">
    <property type="entry name" value="Peripla_BP_I"/>
</dbReference>
<dbReference type="RefSeq" id="WP_013969427.1">
    <property type="nucleotide sequence ID" value="NC_015732.1"/>
</dbReference>
<dbReference type="PANTHER" id="PTHR30036">
    <property type="entry name" value="D-XYLOSE-BINDING PERIPLASMIC PROTEIN"/>
    <property type="match status" value="1"/>
</dbReference>
<comment type="similarity">
    <text evidence="2">Belongs to the bacterial solute-binding protein 2 family.</text>
</comment>
<feature type="chain" id="PRO_5003376455" evidence="4">
    <location>
        <begin position="23"/>
        <end position="343"/>
    </location>
</feature>
<keyword evidence="3 4" id="KW-0732">Signal</keyword>
<dbReference type="KEGG" id="scd:Spica_2010"/>
<dbReference type="AlphaFoldDB" id="F8EXX4"/>
<organism evidence="6 7">
    <name type="scientific">Gracilinema caldarium (strain ATCC 51460 / DSM 7334 / H1)</name>
    <name type="common">Treponema caldarium</name>
    <dbReference type="NCBI Taxonomy" id="744872"/>
    <lineage>
        <taxon>Bacteria</taxon>
        <taxon>Pseudomonadati</taxon>
        <taxon>Spirochaetota</taxon>
        <taxon>Spirochaetia</taxon>
        <taxon>Spirochaetales</taxon>
        <taxon>Breznakiellaceae</taxon>
        <taxon>Gracilinema</taxon>
    </lineage>
</organism>
<evidence type="ECO:0000256" key="1">
    <source>
        <dbReference type="ARBA" id="ARBA00004196"/>
    </source>
</evidence>
<dbReference type="EMBL" id="CP002868">
    <property type="protein sequence ID" value="AEJ20138.1"/>
    <property type="molecule type" value="Genomic_DNA"/>
</dbReference>
<dbReference type="SUPFAM" id="SSF53822">
    <property type="entry name" value="Periplasmic binding protein-like I"/>
    <property type="match status" value="1"/>
</dbReference>
<feature type="signal peptide" evidence="4">
    <location>
        <begin position="1"/>
        <end position="22"/>
    </location>
</feature>
<dbReference type="GO" id="GO:0030288">
    <property type="term" value="C:outer membrane-bounded periplasmic space"/>
    <property type="evidence" value="ECO:0007669"/>
    <property type="project" value="TreeGrafter"/>
</dbReference>
<evidence type="ECO:0000313" key="6">
    <source>
        <dbReference type="EMBL" id="AEJ20138.1"/>
    </source>
</evidence>
<evidence type="ECO:0000256" key="3">
    <source>
        <dbReference type="ARBA" id="ARBA00022729"/>
    </source>
</evidence>
<proteinExistence type="inferred from homology"/>
<dbReference type="STRING" id="744872.Spica_2010"/>
<dbReference type="Gene3D" id="3.40.50.2300">
    <property type="match status" value="2"/>
</dbReference>
<protein>
    <submittedName>
        <fullName evidence="6">Periplasmic binding protein/LacI transcriptional regulator</fullName>
    </submittedName>
</protein>
<dbReference type="HOGENOM" id="CLU_037628_13_0_12"/>
<evidence type="ECO:0000256" key="2">
    <source>
        <dbReference type="ARBA" id="ARBA00007639"/>
    </source>
</evidence>
<dbReference type="PANTHER" id="PTHR30036:SF1">
    <property type="entry name" value="D-XYLOSE-BINDING PERIPLASMIC PROTEIN"/>
    <property type="match status" value="1"/>
</dbReference>
<dbReference type="GO" id="GO:0030246">
    <property type="term" value="F:carbohydrate binding"/>
    <property type="evidence" value="ECO:0007669"/>
    <property type="project" value="TreeGrafter"/>
</dbReference>
<accession>F8EXX4</accession>
<dbReference type="Pfam" id="PF13407">
    <property type="entry name" value="Peripla_BP_4"/>
    <property type="match status" value="1"/>
</dbReference>
<name>F8EXX4_GRAC1</name>
<dbReference type="eggNOG" id="COG4213">
    <property type="taxonomic scope" value="Bacteria"/>
</dbReference>
<keyword evidence="7" id="KW-1185">Reference proteome</keyword>
<evidence type="ECO:0000313" key="7">
    <source>
        <dbReference type="Proteomes" id="UP000000503"/>
    </source>
</evidence>
<gene>
    <name evidence="6" type="ordered locus">Spica_2010</name>
</gene>
<dbReference type="OrthoDB" id="358279at2"/>
<sequence length="343" mass="38144">MKRILFASVVVFVAIIMSVSCTRTNTNGEGYKPIIGLSLDSLVVERWRRDVDSFTRAATDLDATVKLRVANQDADTQIAQIKNLVDSGIDVLVVIPNHADKLTEVCRMVERKGIPVISYDRLVNRANVDLYISFDNVQVGYLMAHTALMARPKGNYIIINGAITDNNAYMINRGYHEVLGPQIATGTIQLVKEIWPSDWISDEVKSRFEMLLSEEKNIDVVLCGNDMLAETVIGVLSENRMLGKTLVLGQDAELSACQRVAEESQYATIYKPIEKLSLKAAALAVMLAKGEKLPATETINDGLYEVPYVKLEPILVTKESLEATVIKDGFHQREDVFRNVSNH</sequence>
<dbReference type="InterPro" id="IPR025997">
    <property type="entry name" value="SBP_2_dom"/>
</dbReference>
<dbReference type="InterPro" id="IPR050555">
    <property type="entry name" value="Bact_Solute-Bind_Prot2"/>
</dbReference>
<comment type="subcellular location">
    <subcellularLocation>
        <location evidence="1">Cell envelope</location>
    </subcellularLocation>
</comment>
<feature type="domain" description="Periplasmic binding protein" evidence="5">
    <location>
        <begin position="36"/>
        <end position="292"/>
    </location>
</feature>
<reference evidence="7" key="1">
    <citation type="journal article" date="2013" name="Stand. Genomic Sci.">
        <title>Genome sequence of the thermophilic fresh-water bacterium Spirochaeta caldaria type strain (H1(T)), reclassification of Spirochaeta caldaria, Spirochaeta stenostrepta, and Spirochaeta zuelzerae in the genus Treponema as Treponema caldaria comb. nov., Treponema stenostrepta comb. nov., and Treponema zuelzerae comb. nov., and emendation of the genus Treponema.</title>
        <authorList>
            <person name="Abt B."/>
            <person name="Goker M."/>
            <person name="Scheuner C."/>
            <person name="Han C."/>
            <person name="Lu M."/>
            <person name="Misra M."/>
            <person name="Lapidus A."/>
            <person name="Nolan M."/>
            <person name="Lucas S."/>
            <person name="Hammon N."/>
            <person name="Deshpande S."/>
            <person name="Cheng J.F."/>
            <person name="Tapia R."/>
            <person name="Goodwin L.A."/>
            <person name="Pitluck S."/>
            <person name="Liolios K."/>
            <person name="Pagani I."/>
            <person name="Ivanova N."/>
            <person name="Mavromatis K."/>
            <person name="Mikhailova N."/>
            <person name="Huntemann M."/>
            <person name="Pati A."/>
            <person name="Chen A."/>
            <person name="Palaniappan K."/>
            <person name="Land M."/>
            <person name="Hauser L."/>
            <person name="Jeffries C.D."/>
            <person name="Rohde M."/>
            <person name="Spring S."/>
            <person name="Gronow S."/>
            <person name="Detter J.C."/>
            <person name="Bristow J."/>
            <person name="Eisen J.A."/>
            <person name="Markowitz V."/>
            <person name="Hugenholtz P."/>
            <person name="Kyrpides N.C."/>
            <person name="Woyke T."/>
            <person name="Klenk H.P."/>
        </authorList>
    </citation>
    <scope>NUCLEOTIDE SEQUENCE</scope>
    <source>
        <strain evidence="7">ATCC 51460 / DSM 7334 / H1</strain>
    </source>
</reference>
<dbReference type="Proteomes" id="UP000000503">
    <property type="component" value="Chromosome"/>
</dbReference>
<evidence type="ECO:0000259" key="5">
    <source>
        <dbReference type="Pfam" id="PF13407"/>
    </source>
</evidence>
<evidence type="ECO:0000256" key="4">
    <source>
        <dbReference type="SAM" id="SignalP"/>
    </source>
</evidence>
<dbReference type="PROSITE" id="PS51257">
    <property type="entry name" value="PROKAR_LIPOPROTEIN"/>
    <property type="match status" value="1"/>
</dbReference>